<name>A0A2S3UK05_9HYPH</name>
<evidence type="ECO:0000313" key="4">
    <source>
        <dbReference type="EMBL" id="POF27991.1"/>
    </source>
</evidence>
<sequence>MRVLEDDGRRGLADRQEGRHSATSQNRAFSSRWKQLARTLSWPLGVALTIAMGIPAGAQTSDLVSHTELRVCADPANLPLSDKAGAGYENRLADLVAAKLELPVAYTWYPMATGFVRNTLRANRCDVIMGYAQGHELVLNTNHYMTSAYTLIVPENGDLADVTTLSDPKLKGKRIGIIAGSPPASHMARNGLIAAAKPYNLTVDRRHESPALDMLSDLEEGEIDAAILWGPIGGPLVKQDHQSFQVTPLIGETLPPRLVFRITMGVRQGEKVWQRKLNSLIRRNQGEINDILQEAGVPLLNDMGTAPYGEK</sequence>
<evidence type="ECO:0000256" key="1">
    <source>
        <dbReference type="ARBA" id="ARBA00022729"/>
    </source>
</evidence>
<dbReference type="PANTHER" id="PTHR35936:SF17">
    <property type="entry name" value="ARGININE-BINDING EXTRACELLULAR PROTEIN ARTP"/>
    <property type="match status" value="1"/>
</dbReference>
<dbReference type="InterPro" id="IPR001638">
    <property type="entry name" value="Solute-binding_3/MltF_N"/>
</dbReference>
<dbReference type="SUPFAM" id="SSF53850">
    <property type="entry name" value="Periplasmic binding protein-like II"/>
    <property type="match status" value="1"/>
</dbReference>
<keyword evidence="1" id="KW-0732">Signal</keyword>
<dbReference type="PANTHER" id="PTHR35936">
    <property type="entry name" value="MEMBRANE-BOUND LYTIC MUREIN TRANSGLYCOSYLASE F"/>
    <property type="match status" value="1"/>
</dbReference>
<dbReference type="NCBIfam" id="TIGR03871">
    <property type="entry name" value="ABC_peri_MoxJ_2"/>
    <property type="match status" value="1"/>
</dbReference>
<dbReference type="SMART" id="SM00062">
    <property type="entry name" value="PBPb"/>
    <property type="match status" value="1"/>
</dbReference>
<protein>
    <submittedName>
        <fullName evidence="4">Quinoprotein dehydrogenase-associated probable ABC transporter substrate-binding protein</fullName>
    </submittedName>
</protein>
<proteinExistence type="predicted"/>
<comment type="caution">
    <text evidence="4">The sequence shown here is derived from an EMBL/GenBank/DDBJ whole genome shotgun (WGS) entry which is preliminary data.</text>
</comment>
<keyword evidence="5" id="KW-1185">Reference proteome</keyword>
<dbReference type="Proteomes" id="UP000236959">
    <property type="component" value="Unassembled WGS sequence"/>
</dbReference>
<evidence type="ECO:0000256" key="2">
    <source>
        <dbReference type="SAM" id="MobiDB-lite"/>
    </source>
</evidence>
<organism evidence="4 5">
    <name type="scientific">Roseibium marinum</name>
    <dbReference type="NCBI Taxonomy" id="281252"/>
    <lineage>
        <taxon>Bacteria</taxon>
        <taxon>Pseudomonadati</taxon>
        <taxon>Pseudomonadota</taxon>
        <taxon>Alphaproteobacteria</taxon>
        <taxon>Hyphomicrobiales</taxon>
        <taxon>Stappiaceae</taxon>
        <taxon>Roseibium</taxon>
    </lineage>
</organism>
<evidence type="ECO:0000313" key="5">
    <source>
        <dbReference type="Proteomes" id="UP000236959"/>
    </source>
</evidence>
<dbReference type="EMBL" id="PPCN01000019">
    <property type="protein sequence ID" value="POF27991.1"/>
    <property type="molecule type" value="Genomic_DNA"/>
</dbReference>
<dbReference type="AlphaFoldDB" id="A0A2S3UK05"/>
<reference evidence="4 5" key="1">
    <citation type="submission" date="2018-01" db="EMBL/GenBank/DDBJ databases">
        <title>Genomic Encyclopedia of Archaeal and Bacterial Type Strains, Phase II (KMG-II): from individual species to whole genera.</title>
        <authorList>
            <person name="Goeker M."/>
        </authorList>
    </citation>
    <scope>NUCLEOTIDE SEQUENCE [LARGE SCALE GENOMIC DNA]</scope>
    <source>
        <strain evidence="4 5">DSM 17023</strain>
    </source>
</reference>
<feature type="domain" description="Solute-binding protein family 3/N-terminal" evidence="3">
    <location>
        <begin position="68"/>
        <end position="298"/>
    </location>
</feature>
<accession>A0A2S3UK05</accession>
<feature type="region of interest" description="Disordered" evidence="2">
    <location>
        <begin position="1"/>
        <end position="26"/>
    </location>
</feature>
<dbReference type="Gene3D" id="3.40.190.10">
    <property type="entry name" value="Periplasmic binding protein-like II"/>
    <property type="match status" value="2"/>
</dbReference>
<evidence type="ECO:0000259" key="3">
    <source>
        <dbReference type="SMART" id="SM00062"/>
    </source>
</evidence>
<feature type="compositionally biased region" description="Basic and acidic residues" evidence="2">
    <location>
        <begin position="1"/>
        <end position="20"/>
    </location>
</feature>
<gene>
    <name evidence="4" type="ORF">CLV41_11972</name>
</gene>
<dbReference type="InterPro" id="IPR022448">
    <property type="entry name" value="Quinoprotein_dehydrogenase"/>
</dbReference>